<dbReference type="EMBL" id="CP126665">
    <property type="protein sequence ID" value="WKA11763.1"/>
    <property type="molecule type" value="Genomic_DNA"/>
</dbReference>
<dbReference type="PANTHER" id="PTHR23024">
    <property type="entry name" value="ARYLACETAMIDE DEACETYLASE"/>
    <property type="match status" value="1"/>
</dbReference>
<dbReference type="InterPro" id="IPR013094">
    <property type="entry name" value="AB_hydrolase_3"/>
</dbReference>
<dbReference type="Gene3D" id="3.40.50.1820">
    <property type="entry name" value="alpha/beta hydrolase"/>
    <property type="match status" value="1"/>
</dbReference>
<evidence type="ECO:0000259" key="2">
    <source>
        <dbReference type="Pfam" id="PF07859"/>
    </source>
</evidence>
<proteinExistence type="inferred from homology"/>
<keyword evidence="4" id="KW-1185">Reference proteome</keyword>
<evidence type="ECO:0000313" key="4">
    <source>
        <dbReference type="Proteomes" id="UP001227230"/>
    </source>
</evidence>
<organism evidence="3 4">
    <name type="scientific">Vitis vinifera</name>
    <name type="common">Grape</name>
    <dbReference type="NCBI Taxonomy" id="29760"/>
    <lineage>
        <taxon>Eukaryota</taxon>
        <taxon>Viridiplantae</taxon>
        <taxon>Streptophyta</taxon>
        <taxon>Embryophyta</taxon>
        <taxon>Tracheophyta</taxon>
        <taxon>Spermatophyta</taxon>
        <taxon>Magnoliopsida</taxon>
        <taxon>eudicotyledons</taxon>
        <taxon>Gunneridae</taxon>
        <taxon>Pentapetalae</taxon>
        <taxon>rosids</taxon>
        <taxon>Vitales</taxon>
        <taxon>Vitaceae</taxon>
        <taxon>Viteae</taxon>
        <taxon>Vitis</taxon>
    </lineage>
</organism>
<feature type="domain" description="Alpha/beta hydrolase fold-3" evidence="2">
    <location>
        <begin position="104"/>
        <end position="317"/>
    </location>
</feature>
<dbReference type="Proteomes" id="UP001227230">
    <property type="component" value="Chromosome 18"/>
</dbReference>
<comment type="similarity">
    <text evidence="1">Belongs to the 'GDXG' lipolytic enzyme family.</text>
</comment>
<dbReference type="InterPro" id="IPR050466">
    <property type="entry name" value="Carboxylest/Gibb_receptor"/>
</dbReference>
<dbReference type="Pfam" id="PF07859">
    <property type="entry name" value="Abhydrolase_3"/>
    <property type="match status" value="1"/>
</dbReference>
<name>A0ABY9DW32_VITVI</name>
<dbReference type="InterPro" id="IPR029058">
    <property type="entry name" value="AB_hydrolase_fold"/>
</dbReference>
<dbReference type="PANTHER" id="PTHR23024:SF24">
    <property type="entry name" value="ALPHA_BETA HYDROLASE FOLD-3 DOMAIN-CONTAINING PROTEIN"/>
    <property type="match status" value="1"/>
</dbReference>
<dbReference type="SUPFAM" id="SSF53474">
    <property type="entry name" value="alpha/beta-Hydrolases"/>
    <property type="match status" value="1"/>
</dbReference>
<reference evidence="3 4" key="1">
    <citation type="journal article" date="2023" name="Hortic Res">
        <title>The complete reference genome for grapevine (Vitis vinifera L.) genetics and breeding.</title>
        <authorList>
            <person name="Shi X."/>
            <person name="Cao S."/>
            <person name="Wang X."/>
            <person name="Huang S."/>
            <person name="Wang Y."/>
            <person name="Liu Z."/>
            <person name="Liu W."/>
            <person name="Leng X."/>
            <person name="Peng Y."/>
            <person name="Wang N."/>
            <person name="Wang Y."/>
            <person name="Ma Z."/>
            <person name="Xu X."/>
            <person name="Zhang F."/>
            <person name="Xue H."/>
            <person name="Zhong H."/>
            <person name="Wang Y."/>
            <person name="Zhang K."/>
            <person name="Velt A."/>
            <person name="Avia K."/>
            <person name="Holtgrawe D."/>
            <person name="Grimplet J."/>
            <person name="Matus J.T."/>
            <person name="Ware D."/>
            <person name="Wu X."/>
            <person name="Wang H."/>
            <person name="Liu C."/>
            <person name="Fang Y."/>
            <person name="Rustenholz C."/>
            <person name="Cheng Z."/>
            <person name="Xiao H."/>
            <person name="Zhou Y."/>
        </authorList>
    </citation>
    <scope>NUCLEOTIDE SEQUENCE [LARGE SCALE GENOMIC DNA]</scope>
    <source>
        <strain evidence="4">cv. Pinot noir / PN40024</strain>
        <tissue evidence="3">Leaf</tissue>
    </source>
</reference>
<evidence type="ECO:0000256" key="1">
    <source>
        <dbReference type="ARBA" id="ARBA00010515"/>
    </source>
</evidence>
<sequence>MSGTSGSELRTSLKLPWRIRFILAALNAISNASIRRNGTVNRCLMTLIDFKVPPSDKPVKGVTTSDKPVKGVTTSDTTVDPSRNLWFRYFLPRGTTSGENLPIIVYFHGGSLVFLSPSSKSYDDLCRRLAGELPATVVSVNYRLAPEHKFPSPYEDGVEILKFIDENPPANADLTRCFIVGDSAGGNLVHHVTARAGEHDFRNLKIAGAILIQPFFGGEERTESEIQLAGTPLWSVERTDWCWKAFLPEGSDRDHPAANVFGPKSSDISGLKFPKSLVFMGGFDPLRDWQKRYCEGLKGNGKEVKVVDYPNAIHSFYIFPQLPESTLFLTELQDFIYSQ</sequence>
<evidence type="ECO:0000313" key="3">
    <source>
        <dbReference type="EMBL" id="WKA11763.1"/>
    </source>
</evidence>
<protein>
    <recommendedName>
        <fullName evidence="2">Alpha/beta hydrolase fold-3 domain-containing protein</fullName>
    </recommendedName>
</protein>
<accession>A0ABY9DW32</accession>
<gene>
    <name evidence="3" type="ORF">VitviT2T_029232</name>
</gene>